<name>A0A7J0BYA1_9BACT</name>
<dbReference type="RefSeq" id="WP_174410797.1">
    <property type="nucleotide sequence ID" value="NZ_BLVP01000035.1"/>
</dbReference>
<keyword evidence="3" id="KW-1185">Reference proteome</keyword>
<feature type="region of interest" description="Disordered" evidence="1">
    <location>
        <begin position="250"/>
        <end position="292"/>
    </location>
</feature>
<dbReference type="Proteomes" id="UP000503820">
    <property type="component" value="Unassembled WGS sequence"/>
</dbReference>
<comment type="caution">
    <text evidence="2">The sequence shown here is derived from an EMBL/GenBank/DDBJ whole genome shotgun (WGS) entry which is preliminary data.</text>
</comment>
<dbReference type="EMBL" id="BLVP01000035">
    <property type="protein sequence ID" value="GFM38175.1"/>
    <property type="molecule type" value="Genomic_DNA"/>
</dbReference>
<reference evidence="2 3" key="1">
    <citation type="submission" date="2020-05" db="EMBL/GenBank/DDBJ databases">
        <title>Draft genome sequence of Desulfovibrio psychrotolerans JS1T.</title>
        <authorList>
            <person name="Ueno A."/>
            <person name="Tamazawa S."/>
            <person name="Tamamura S."/>
            <person name="Murakami T."/>
            <person name="Kiyama T."/>
            <person name="Inomata H."/>
            <person name="Amano Y."/>
            <person name="Miyakawa K."/>
            <person name="Tamaki H."/>
            <person name="Naganuma T."/>
            <person name="Kaneko K."/>
        </authorList>
    </citation>
    <scope>NUCLEOTIDE SEQUENCE [LARGE SCALE GENOMIC DNA]</scope>
    <source>
        <strain evidence="2 3">JS1</strain>
    </source>
</reference>
<protein>
    <submittedName>
        <fullName evidence="2">Uncharacterized protein</fullName>
    </submittedName>
</protein>
<evidence type="ECO:0000313" key="3">
    <source>
        <dbReference type="Proteomes" id="UP000503820"/>
    </source>
</evidence>
<accession>A0A7J0BYA1</accession>
<sequence length="333" mass="36083">MKTTRIYPANTVSGNAAQDRDSGNRAAAFRRAHRPGQVLRGRMLRFVRGTMAWVNVAGHELLAELHTRPEPGVPLHFLVEQTVPDILLRELDPEEARHYQAHPPRTPQDIARDYLTARDALDALLHQRLWPLAPAGDTPHAASASQSKADFSAFIAQDAEALAAFTLVQRHRLTVNRLLAERNSGELYHLPWLLPLARGVELLRAQGEHGVLRLTIGAVLPRLGRTLVQALAGSEKLAYRLFLEHAEASRPAGGQGNGAPQAHNLPSAQPPPDVRGATATQSPPEALCRQRDAAQTTRYPAVCLGSGPLPPGIHDILSGLLGPVSHGSLNIRA</sequence>
<feature type="region of interest" description="Disordered" evidence="1">
    <location>
        <begin position="1"/>
        <end position="21"/>
    </location>
</feature>
<evidence type="ECO:0000256" key="1">
    <source>
        <dbReference type="SAM" id="MobiDB-lite"/>
    </source>
</evidence>
<dbReference type="AlphaFoldDB" id="A0A7J0BYA1"/>
<proteinExistence type="predicted"/>
<organism evidence="2 3">
    <name type="scientific">Desulfovibrio psychrotolerans</name>
    <dbReference type="NCBI Taxonomy" id="415242"/>
    <lineage>
        <taxon>Bacteria</taxon>
        <taxon>Pseudomonadati</taxon>
        <taxon>Thermodesulfobacteriota</taxon>
        <taxon>Desulfovibrionia</taxon>
        <taxon>Desulfovibrionales</taxon>
        <taxon>Desulfovibrionaceae</taxon>
        <taxon>Desulfovibrio</taxon>
    </lineage>
</organism>
<gene>
    <name evidence="2" type="ORF">DSM19430T_28590</name>
</gene>
<evidence type="ECO:0000313" key="2">
    <source>
        <dbReference type="EMBL" id="GFM38175.1"/>
    </source>
</evidence>